<protein>
    <submittedName>
        <fullName evidence="1">Uncharacterized protein</fullName>
    </submittedName>
</protein>
<keyword evidence="2" id="KW-1185">Reference proteome</keyword>
<comment type="caution">
    <text evidence="1">The sequence shown here is derived from an EMBL/GenBank/DDBJ whole genome shotgun (WGS) entry which is preliminary data.</text>
</comment>
<sequence length="269" mass="30618">MSDTTRSEQQEQNEYQESAQDTQAQEENQSSAQDEQASEENHQSEHQETEAVEEEANNTGSKEDEQVATESAETTAESDGDGQSNEENHKEEAQLNENSQEIHDSGDKREKRDPPRRYRYFVENQLKKKSSTYISKALDAAESGVDQLTTTLGDINPFLSLERLRDDRSELRPFIYMFNFMIYMLAALNAKHIYHAIMCLLFMYPTAGGFLTVMSLLSEDAERAANIGRRAAFLILSVGIDYTFKLFSFTRRNVSRGFRPVGNKPAIQQ</sequence>
<evidence type="ECO:0000313" key="1">
    <source>
        <dbReference type="EMBL" id="KAJ9057322.1"/>
    </source>
</evidence>
<organism evidence="1 2">
    <name type="scientific">Entomophthora muscae</name>
    <dbReference type="NCBI Taxonomy" id="34485"/>
    <lineage>
        <taxon>Eukaryota</taxon>
        <taxon>Fungi</taxon>
        <taxon>Fungi incertae sedis</taxon>
        <taxon>Zoopagomycota</taxon>
        <taxon>Entomophthoromycotina</taxon>
        <taxon>Entomophthoromycetes</taxon>
        <taxon>Entomophthorales</taxon>
        <taxon>Entomophthoraceae</taxon>
        <taxon>Entomophthora</taxon>
    </lineage>
</organism>
<name>A0ACC2S4L6_9FUNG</name>
<evidence type="ECO:0000313" key="2">
    <source>
        <dbReference type="Proteomes" id="UP001165960"/>
    </source>
</evidence>
<accession>A0ACC2S4L6</accession>
<reference evidence="1" key="1">
    <citation type="submission" date="2022-04" db="EMBL/GenBank/DDBJ databases">
        <title>Genome of the entomopathogenic fungus Entomophthora muscae.</title>
        <authorList>
            <person name="Elya C."/>
            <person name="Lovett B.R."/>
            <person name="Lee E."/>
            <person name="Macias A.M."/>
            <person name="Hajek A.E."/>
            <person name="De Bivort B.L."/>
            <person name="Kasson M.T."/>
            <person name="De Fine Licht H.H."/>
            <person name="Stajich J.E."/>
        </authorList>
    </citation>
    <scope>NUCLEOTIDE SEQUENCE</scope>
    <source>
        <strain evidence="1">Berkeley</strain>
    </source>
</reference>
<dbReference type="Proteomes" id="UP001165960">
    <property type="component" value="Unassembled WGS sequence"/>
</dbReference>
<gene>
    <name evidence="1" type="ORF">DSO57_1023852</name>
</gene>
<proteinExistence type="predicted"/>
<dbReference type="EMBL" id="QTSX02005806">
    <property type="protein sequence ID" value="KAJ9057322.1"/>
    <property type="molecule type" value="Genomic_DNA"/>
</dbReference>